<keyword evidence="2" id="KW-0479">Metal-binding</keyword>
<dbReference type="Proteomes" id="UP000198571">
    <property type="component" value="Unassembled WGS sequence"/>
</dbReference>
<feature type="compositionally biased region" description="Polar residues" evidence="4">
    <location>
        <begin position="41"/>
        <end position="51"/>
    </location>
</feature>
<name>A0A1H9UBQ0_9BACI</name>
<feature type="transmembrane region" description="Helical" evidence="5">
    <location>
        <begin position="6"/>
        <end position="23"/>
    </location>
</feature>
<dbReference type="InterPro" id="IPR045087">
    <property type="entry name" value="Cu-oxidase_fam"/>
</dbReference>
<evidence type="ECO:0000256" key="4">
    <source>
        <dbReference type="SAM" id="MobiDB-lite"/>
    </source>
</evidence>
<evidence type="ECO:0000256" key="5">
    <source>
        <dbReference type="SAM" id="Phobius"/>
    </source>
</evidence>
<evidence type="ECO:0000259" key="7">
    <source>
        <dbReference type="Pfam" id="PF07731"/>
    </source>
</evidence>
<dbReference type="SUPFAM" id="SSF49503">
    <property type="entry name" value="Cupredoxins"/>
    <property type="match status" value="2"/>
</dbReference>
<gene>
    <name evidence="9" type="ORF">SAMN05518684_107115</name>
</gene>
<dbReference type="GO" id="GO:0005507">
    <property type="term" value="F:copper ion binding"/>
    <property type="evidence" value="ECO:0007669"/>
    <property type="project" value="InterPro"/>
</dbReference>
<dbReference type="InterPro" id="IPR002355">
    <property type="entry name" value="Cu_oxidase_Cu_BS"/>
</dbReference>
<dbReference type="PANTHER" id="PTHR48267">
    <property type="entry name" value="CUPREDOXIN SUPERFAMILY PROTEIN"/>
    <property type="match status" value="1"/>
</dbReference>
<evidence type="ECO:0000256" key="1">
    <source>
        <dbReference type="ARBA" id="ARBA00010609"/>
    </source>
</evidence>
<comment type="similarity">
    <text evidence="1">Belongs to the multicopper oxidase family.</text>
</comment>
<feature type="domain" description="Plastocyanin-like" evidence="8">
    <location>
        <begin position="81"/>
        <end position="193"/>
    </location>
</feature>
<dbReference type="EMBL" id="FOGT01000007">
    <property type="protein sequence ID" value="SES06970.1"/>
    <property type="molecule type" value="Genomic_DNA"/>
</dbReference>
<dbReference type="InterPro" id="IPR011706">
    <property type="entry name" value="Cu-oxidase_C"/>
</dbReference>
<dbReference type="InterPro" id="IPR033138">
    <property type="entry name" value="Cu_oxidase_CS"/>
</dbReference>
<dbReference type="Gene3D" id="2.60.40.420">
    <property type="entry name" value="Cupredoxins - blue copper proteins"/>
    <property type="match status" value="3"/>
</dbReference>
<dbReference type="PROSITE" id="PS00080">
    <property type="entry name" value="MULTICOPPER_OXIDASE2"/>
    <property type="match status" value="1"/>
</dbReference>
<reference evidence="10" key="1">
    <citation type="submission" date="2016-10" db="EMBL/GenBank/DDBJ databases">
        <authorList>
            <person name="Varghese N."/>
            <person name="Submissions S."/>
        </authorList>
    </citation>
    <scope>NUCLEOTIDE SEQUENCE [LARGE SCALE GENOMIC DNA]</scope>
    <source>
        <strain evidence="10">S9</strain>
    </source>
</reference>
<dbReference type="OrthoDB" id="9757546at2"/>
<evidence type="ECO:0000259" key="6">
    <source>
        <dbReference type="Pfam" id="PF00394"/>
    </source>
</evidence>
<dbReference type="InterPro" id="IPR008972">
    <property type="entry name" value="Cupredoxin"/>
</dbReference>
<keyword evidence="5" id="KW-0472">Membrane</keyword>
<evidence type="ECO:0000256" key="2">
    <source>
        <dbReference type="ARBA" id="ARBA00022723"/>
    </source>
</evidence>
<proteinExistence type="inferred from homology"/>
<dbReference type="PROSITE" id="PS00079">
    <property type="entry name" value="MULTICOPPER_OXIDASE1"/>
    <property type="match status" value="1"/>
</dbReference>
<protein>
    <submittedName>
        <fullName evidence="9">Multicopper oxidase with three cupredoxin domains (Includes cell division protein FtsP and spore coat protein CotA)</fullName>
    </submittedName>
</protein>
<feature type="domain" description="Plastocyanin-like" evidence="6">
    <location>
        <begin position="236"/>
        <end position="316"/>
    </location>
</feature>
<dbReference type="GO" id="GO:0051301">
    <property type="term" value="P:cell division"/>
    <property type="evidence" value="ECO:0007669"/>
    <property type="project" value="UniProtKB-KW"/>
</dbReference>
<keyword evidence="9" id="KW-0132">Cell division</keyword>
<dbReference type="PANTHER" id="PTHR48267:SF1">
    <property type="entry name" value="BILIRUBIN OXIDASE"/>
    <property type="match status" value="1"/>
</dbReference>
<evidence type="ECO:0000313" key="10">
    <source>
        <dbReference type="Proteomes" id="UP000198571"/>
    </source>
</evidence>
<dbReference type="Pfam" id="PF07731">
    <property type="entry name" value="Cu-oxidase_2"/>
    <property type="match status" value="1"/>
</dbReference>
<accession>A0A1H9UBQ0</accession>
<keyword evidence="10" id="KW-1185">Reference proteome</keyword>
<dbReference type="InterPro" id="IPR001117">
    <property type="entry name" value="Cu-oxidase_2nd"/>
</dbReference>
<dbReference type="Pfam" id="PF00394">
    <property type="entry name" value="Cu-oxidase"/>
    <property type="match status" value="1"/>
</dbReference>
<dbReference type="AlphaFoldDB" id="A0A1H9UBQ0"/>
<keyword evidence="5" id="KW-1133">Transmembrane helix</keyword>
<keyword evidence="9" id="KW-0946">Virion</keyword>
<dbReference type="InterPro" id="IPR011707">
    <property type="entry name" value="Cu-oxidase-like_N"/>
</dbReference>
<sequence length="494" mass="54499">MNKTGVFIVMLLIVIGGAGWFFAENMPQRGAPMTGGGMNPPSDNTNTQSSSAEEKALPIPPLLEDKNPEQGKAEFDLIAQEGTTEFFNGKESDTYGYNGNYLGPVIRVRNGDDVKVNVKNELSDATTVHWHGLEVDGTEDGGPHSGIESGETWDPEFPIEQPAATLWYHPHLLHKTGEQVYKGLAGMFIIEDDISDSLNIPKEYGENDIPLIVQDKQFSSDGTFEYNLNRHDIMMGLQGDTVLVNGAVNPYLEVPQGKVRLRVLNGSNARTYNFKLSNDQKFHQIASDGGFLEQPAEMTNVVLSSAERAEIIVDFSEFEEGDTLELTDQGTPFMSFRVTGEEGHQADLPGQLTTIEEINPSEAVRTREFVFQGMGRNVNINGKQMDINRIDEVISLNETEIWEITNEAGGMMGGMGGNGGMIHPFHAHGVQFQVLDRDGNPPPPNETGWKDTILVSPGEKVRVIATFEHPGVFMYHCHILEHEDAGMMGQFEVE</sequence>
<dbReference type="CDD" id="cd13890">
    <property type="entry name" value="CuRO_3_CueO_FtsP"/>
    <property type="match status" value="1"/>
</dbReference>
<dbReference type="CDD" id="cd04232">
    <property type="entry name" value="CuRO_1_CueO_FtsP"/>
    <property type="match status" value="1"/>
</dbReference>
<keyword evidence="5" id="KW-0812">Transmembrane</keyword>
<dbReference type="GO" id="GO:0016491">
    <property type="term" value="F:oxidoreductase activity"/>
    <property type="evidence" value="ECO:0007669"/>
    <property type="project" value="UniProtKB-KW"/>
</dbReference>
<organism evidence="9 10">
    <name type="scientific">Salipaludibacillus aurantiacus</name>
    <dbReference type="NCBI Taxonomy" id="1601833"/>
    <lineage>
        <taxon>Bacteria</taxon>
        <taxon>Bacillati</taxon>
        <taxon>Bacillota</taxon>
        <taxon>Bacilli</taxon>
        <taxon>Bacillales</taxon>
        <taxon>Bacillaceae</taxon>
    </lineage>
</organism>
<keyword evidence="9" id="KW-0167">Capsid protein</keyword>
<evidence type="ECO:0000256" key="3">
    <source>
        <dbReference type="ARBA" id="ARBA00023002"/>
    </source>
</evidence>
<dbReference type="STRING" id="1601833.SAMN05518684_107115"/>
<dbReference type="RefSeq" id="WP_093051425.1">
    <property type="nucleotide sequence ID" value="NZ_FOGT01000007.1"/>
</dbReference>
<keyword evidence="3" id="KW-0560">Oxidoreductase</keyword>
<evidence type="ECO:0000259" key="8">
    <source>
        <dbReference type="Pfam" id="PF07732"/>
    </source>
</evidence>
<evidence type="ECO:0000313" key="9">
    <source>
        <dbReference type="EMBL" id="SES06970.1"/>
    </source>
</evidence>
<feature type="domain" description="Plastocyanin-like" evidence="7">
    <location>
        <begin position="374"/>
        <end position="494"/>
    </location>
</feature>
<dbReference type="Pfam" id="PF07732">
    <property type="entry name" value="Cu-oxidase_3"/>
    <property type="match status" value="1"/>
</dbReference>
<keyword evidence="9" id="KW-0131">Cell cycle</keyword>
<feature type="region of interest" description="Disordered" evidence="4">
    <location>
        <begin position="31"/>
        <end position="55"/>
    </location>
</feature>
<dbReference type="CDD" id="cd13867">
    <property type="entry name" value="CuRO_2_CueO_FtsP"/>
    <property type="match status" value="1"/>
</dbReference>